<name>A0ACB6YX61_THEGA</name>
<comment type="caution">
    <text evidence="1">The sequence shown here is derived from an EMBL/GenBank/DDBJ whole genome shotgun (WGS) entry which is preliminary data.</text>
</comment>
<organism evidence="1 2">
    <name type="scientific">Thelephora ganbajun</name>
    <name type="common">Ganba fungus</name>
    <dbReference type="NCBI Taxonomy" id="370292"/>
    <lineage>
        <taxon>Eukaryota</taxon>
        <taxon>Fungi</taxon>
        <taxon>Dikarya</taxon>
        <taxon>Basidiomycota</taxon>
        <taxon>Agaricomycotina</taxon>
        <taxon>Agaricomycetes</taxon>
        <taxon>Thelephorales</taxon>
        <taxon>Thelephoraceae</taxon>
        <taxon>Thelephora</taxon>
    </lineage>
</organism>
<keyword evidence="2" id="KW-1185">Reference proteome</keyword>
<sequence length="419" mass="46214">MRVAQHPLLYPQLSTTMDCYELTFTISSPGKSIVFMEFSPNGRFLAVGDRHSSSLYILDRFAGFHPTISATTPAKPTALVWETSKTFYVGLSDGRFIYYQIDLRGSKLVKGAVNSFFHGSFPMTAIALDAESKTLVLSVGPDVFAFRRIRATSEFRFVANISSRFSFKRDPGSPAPPFPRSICFTSNNALVITFCRQNIASIVLEFDGDSRLHSSFQTAKIDYSGLPVLKAVTSASEDEIHHLTRFWVYESGSQADCGTFPFTFINGGAATLSGSALGTAVVRDSVTQREIQRLEHTATTGRRVSVMAYHVSNNKYSIATADCGVNATVKFWTAQRPSRPQSLSHHGFFKRRGWIIIGLLVALVVTMLNGREGFPNIDEISQFSSQTALVFLKVCIKVGYLILDTVEGLVLDVEDDALD</sequence>
<protein>
    <submittedName>
        <fullName evidence="1">Uncharacterized protein</fullName>
    </submittedName>
</protein>
<evidence type="ECO:0000313" key="2">
    <source>
        <dbReference type="Proteomes" id="UP000886501"/>
    </source>
</evidence>
<accession>A0ACB6YX61</accession>
<dbReference type="EMBL" id="MU118734">
    <property type="protein sequence ID" value="KAF9642055.1"/>
    <property type="molecule type" value="Genomic_DNA"/>
</dbReference>
<dbReference type="Proteomes" id="UP000886501">
    <property type="component" value="Unassembled WGS sequence"/>
</dbReference>
<reference evidence="1" key="2">
    <citation type="journal article" date="2020" name="Nat. Commun.">
        <title>Large-scale genome sequencing of mycorrhizal fungi provides insights into the early evolution of symbiotic traits.</title>
        <authorList>
            <person name="Miyauchi S."/>
            <person name="Kiss E."/>
            <person name="Kuo A."/>
            <person name="Drula E."/>
            <person name="Kohler A."/>
            <person name="Sanchez-Garcia M."/>
            <person name="Morin E."/>
            <person name="Andreopoulos B."/>
            <person name="Barry K.W."/>
            <person name="Bonito G."/>
            <person name="Buee M."/>
            <person name="Carver A."/>
            <person name="Chen C."/>
            <person name="Cichocki N."/>
            <person name="Clum A."/>
            <person name="Culley D."/>
            <person name="Crous P.W."/>
            <person name="Fauchery L."/>
            <person name="Girlanda M."/>
            <person name="Hayes R.D."/>
            <person name="Keri Z."/>
            <person name="LaButti K."/>
            <person name="Lipzen A."/>
            <person name="Lombard V."/>
            <person name="Magnuson J."/>
            <person name="Maillard F."/>
            <person name="Murat C."/>
            <person name="Nolan M."/>
            <person name="Ohm R.A."/>
            <person name="Pangilinan J."/>
            <person name="Pereira M.F."/>
            <person name="Perotto S."/>
            <person name="Peter M."/>
            <person name="Pfister S."/>
            <person name="Riley R."/>
            <person name="Sitrit Y."/>
            <person name="Stielow J.B."/>
            <person name="Szollosi G."/>
            <person name="Zifcakova L."/>
            <person name="Stursova M."/>
            <person name="Spatafora J.W."/>
            <person name="Tedersoo L."/>
            <person name="Vaario L.M."/>
            <person name="Yamada A."/>
            <person name="Yan M."/>
            <person name="Wang P."/>
            <person name="Xu J."/>
            <person name="Bruns T."/>
            <person name="Baldrian P."/>
            <person name="Vilgalys R."/>
            <person name="Dunand C."/>
            <person name="Henrissat B."/>
            <person name="Grigoriev I.V."/>
            <person name="Hibbett D."/>
            <person name="Nagy L.G."/>
            <person name="Martin F.M."/>
        </authorList>
    </citation>
    <scope>NUCLEOTIDE SEQUENCE</scope>
    <source>
        <strain evidence="1">P2</strain>
    </source>
</reference>
<evidence type="ECO:0000313" key="1">
    <source>
        <dbReference type="EMBL" id="KAF9642055.1"/>
    </source>
</evidence>
<gene>
    <name evidence="1" type="ORF">BDM02DRAFT_3133357</name>
</gene>
<proteinExistence type="predicted"/>
<reference evidence="1" key="1">
    <citation type="submission" date="2019-10" db="EMBL/GenBank/DDBJ databases">
        <authorList>
            <consortium name="DOE Joint Genome Institute"/>
            <person name="Kuo A."/>
            <person name="Miyauchi S."/>
            <person name="Kiss E."/>
            <person name="Drula E."/>
            <person name="Kohler A."/>
            <person name="Sanchez-Garcia M."/>
            <person name="Andreopoulos B."/>
            <person name="Barry K.W."/>
            <person name="Bonito G."/>
            <person name="Buee M."/>
            <person name="Carver A."/>
            <person name="Chen C."/>
            <person name="Cichocki N."/>
            <person name="Clum A."/>
            <person name="Culley D."/>
            <person name="Crous P.W."/>
            <person name="Fauchery L."/>
            <person name="Girlanda M."/>
            <person name="Hayes R."/>
            <person name="Keri Z."/>
            <person name="Labutti K."/>
            <person name="Lipzen A."/>
            <person name="Lombard V."/>
            <person name="Magnuson J."/>
            <person name="Maillard F."/>
            <person name="Morin E."/>
            <person name="Murat C."/>
            <person name="Nolan M."/>
            <person name="Ohm R."/>
            <person name="Pangilinan J."/>
            <person name="Pereira M."/>
            <person name="Perotto S."/>
            <person name="Peter M."/>
            <person name="Riley R."/>
            <person name="Sitrit Y."/>
            <person name="Stielow B."/>
            <person name="Szollosi G."/>
            <person name="Zifcakova L."/>
            <person name="Stursova M."/>
            <person name="Spatafora J.W."/>
            <person name="Tedersoo L."/>
            <person name="Vaario L.-M."/>
            <person name="Yamada A."/>
            <person name="Yan M."/>
            <person name="Wang P."/>
            <person name="Xu J."/>
            <person name="Bruns T."/>
            <person name="Baldrian P."/>
            <person name="Vilgalys R."/>
            <person name="Henrissat B."/>
            <person name="Grigoriev I.V."/>
            <person name="Hibbett D."/>
            <person name="Nagy L.G."/>
            <person name="Martin F.M."/>
        </authorList>
    </citation>
    <scope>NUCLEOTIDE SEQUENCE</scope>
    <source>
        <strain evidence="1">P2</strain>
    </source>
</reference>